<feature type="transmembrane region" description="Helical" evidence="6">
    <location>
        <begin position="20"/>
        <end position="45"/>
    </location>
</feature>
<keyword evidence="2 6" id="KW-0812">Transmembrane</keyword>
<evidence type="ECO:0000256" key="4">
    <source>
        <dbReference type="ARBA" id="ARBA00023136"/>
    </source>
</evidence>
<dbReference type="Proteomes" id="UP000275772">
    <property type="component" value="Unassembled WGS sequence"/>
</dbReference>
<dbReference type="Gene3D" id="1.20.1070.10">
    <property type="entry name" value="Rhodopsin 7-helix transmembrane proteins"/>
    <property type="match status" value="1"/>
</dbReference>
<keyword evidence="3 6" id="KW-1133">Transmembrane helix</keyword>
<organism evidence="8 9">
    <name type="scientific">Blumeria hordei</name>
    <name type="common">Barley powdery mildew</name>
    <name type="synonym">Blumeria graminis f. sp. hordei</name>
    <dbReference type="NCBI Taxonomy" id="2867405"/>
    <lineage>
        <taxon>Eukaryota</taxon>
        <taxon>Fungi</taxon>
        <taxon>Dikarya</taxon>
        <taxon>Ascomycota</taxon>
        <taxon>Pezizomycotina</taxon>
        <taxon>Leotiomycetes</taxon>
        <taxon>Erysiphales</taxon>
        <taxon>Erysiphaceae</taxon>
        <taxon>Blumeria</taxon>
    </lineage>
</organism>
<evidence type="ECO:0000256" key="2">
    <source>
        <dbReference type="ARBA" id="ARBA00022692"/>
    </source>
</evidence>
<sequence>MMNEFMPLADSSLVPLPESIRNGMIALGTCGLISLLCTVSFFLFFTYRMIYWEQISSNSAARIQVFLLIYNLFIADIIQASSFVTSFWWISQNKLIGPNLVCDIQGLLIQIGDVASGLWALAIAIHTFVNIVGQKTVSHRTFITLVALLWVFIIILAGIGPIRIRSGFFVPAGAWCWVNSKHDAERIYLHYLWIFISQLGSVGLYTFIFFYLRLRINANSPIPRALPLHQSVLYGSTGIVNEPAYANPTNQNFQMNPDPRTSNCLPNSFATSRTYILKSASHMVVYTLAYLVLTLPLAVGRAASMAGFNVPPEFFAAAGTLMACSGFVDVVLYVGTRRLLVMNGLHRTIRDDTQQNMHSCYESRSSNVAGQLRGIDFSNTGEKDRFNKLAVVDSKISASSSNLGTDNARVSEDPTRSCYA</sequence>
<reference evidence="8 9" key="1">
    <citation type="submission" date="2017-11" db="EMBL/GenBank/DDBJ databases">
        <authorList>
            <person name="Kracher B."/>
        </authorList>
    </citation>
    <scope>NUCLEOTIDE SEQUENCE [LARGE SCALE GENOMIC DNA]</scope>
    <source>
        <strain evidence="8 9">RACE1</strain>
    </source>
</reference>
<evidence type="ECO:0000313" key="9">
    <source>
        <dbReference type="Proteomes" id="UP000275772"/>
    </source>
</evidence>
<dbReference type="AlphaFoldDB" id="A0A383UIE1"/>
<dbReference type="InterPro" id="IPR022596">
    <property type="entry name" value="GPR1/2/3_C"/>
</dbReference>
<feature type="transmembrane region" description="Helical" evidence="6">
    <location>
        <begin position="283"/>
        <end position="302"/>
    </location>
</feature>
<feature type="transmembrane region" description="Helical" evidence="6">
    <location>
        <begin position="141"/>
        <end position="162"/>
    </location>
</feature>
<protein>
    <recommendedName>
        <fullName evidence="7">G protein-coupled receptor GPR1/2/3 C-terminal domain-containing protein</fullName>
    </recommendedName>
</protein>
<feature type="transmembrane region" description="Helical" evidence="6">
    <location>
        <begin position="191"/>
        <end position="212"/>
    </location>
</feature>
<keyword evidence="4 6" id="KW-0472">Membrane</keyword>
<dbReference type="GO" id="GO:0007189">
    <property type="term" value="P:adenylate cyclase-activating G protein-coupled receptor signaling pathway"/>
    <property type="evidence" value="ECO:0007669"/>
    <property type="project" value="TreeGrafter"/>
</dbReference>
<feature type="transmembrane region" description="Helical" evidence="6">
    <location>
        <begin position="109"/>
        <end position="129"/>
    </location>
</feature>
<evidence type="ECO:0000259" key="7">
    <source>
        <dbReference type="Pfam" id="PF11970"/>
    </source>
</evidence>
<dbReference type="PANTHER" id="PTHR23112:SF37">
    <property type="entry name" value="G PROTEIN-COUPLED RECEPTOR GPR1"/>
    <property type="match status" value="1"/>
</dbReference>
<dbReference type="PANTHER" id="PTHR23112">
    <property type="entry name" value="G PROTEIN-COUPLED RECEPTOR 157-RELATED"/>
    <property type="match status" value="1"/>
</dbReference>
<feature type="compositionally biased region" description="Basic and acidic residues" evidence="5">
    <location>
        <begin position="409"/>
        <end position="420"/>
    </location>
</feature>
<dbReference type="EMBL" id="UNSH01000001">
    <property type="protein sequence ID" value="SZE99330.1"/>
    <property type="molecule type" value="Genomic_DNA"/>
</dbReference>
<evidence type="ECO:0000256" key="1">
    <source>
        <dbReference type="ARBA" id="ARBA00004141"/>
    </source>
</evidence>
<dbReference type="GO" id="GO:0005886">
    <property type="term" value="C:plasma membrane"/>
    <property type="evidence" value="ECO:0007669"/>
    <property type="project" value="TreeGrafter"/>
</dbReference>
<feature type="region of interest" description="Disordered" evidence="5">
    <location>
        <begin position="399"/>
        <end position="420"/>
    </location>
</feature>
<feature type="domain" description="G protein-coupled receptor GPR1/2/3 C-terminal" evidence="7">
    <location>
        <begin position="272"/>
        <end position="338"/>
    </location>
</feature>
<accession>A0A383UIE1</accession>
<dbReference type="VEuPathDB" id="FungiDB:BLGHR1_10081"/>
<dbReference type="SUPFAM" id="SSF81321">
    <property type="entry name" value="Family A G protein-coupled receptor-like"/>
    <property type="match status" value="1"/>
</dbReference>
<name>A0A383UIE1_BLUHO</name>
<proteinExistence type="predicted"/>
<dbReference type="Pfam" id="PF11970">
    <property type="entry name" value="GPR_Gpa2_C"/>
    <property type="match status" value="1"/>
</dbReference>
<evidence type="ECO:0000256" key="6">
    <source>
        <dbReference type="SAM" id="Phobius"/>
    </source>
</evidence>
<gene>
    <name evidence="8" type="ORF">BLGHR1_10081</name>
</gene>
<feature type="transmembrane region" description="Helical" evidence="6">
    <location>
        <begin position="314"/>
        <end position="335"/>
    </location>
</feature>
<evidence type="ECO:0000256" key="3">
    <source>
        <dbReference type="ARBA" id="ARBA00022989"/>
    </source>
</evidence>
<comment type="subcellular location">
    <subcellularLocation>
        <location evidence="1">Membrane</location>
        <topology evidence="1">Multi-pass membrane protein</topology>
    </subcellularLocation>
</comment>
<dbReference type="GO" id="GO:0004930">
    <property type="term" value="F:G protein-coupled receptor activity"/>
    <property type="evidence" value="ECO:0007669"/>
    <property type="project" value="TreeGrafter"/>
</dbReference>
<feature type="transmembrane region" description="Helical" evidence="6">
    <location>
        <begin position="65"/>
        <end position="89"/>
    </location>
</feature>
<evidence type="ECO:0000256" key="5">
    <source>
        <dbReference type="SAM" id="MobiDB-lite"/>
    </source>
</evidence>
<evidence type="ECO:0000313" key="8">
    <source>
        <dbReference type="EMBL" id="SZE99330.1"/>
    </source>
</evidence>